<dbReference type="SUPFAM" id="SSF57850">
    <property type="entry name" value="RING/U-box"/>
    <property type="match status" value="1"/>
</dbReference>
<dbReference type="OrthoDB" id="8062037at2759"/>
<dbReference type="Proteomes" id="UP000785679">
    <property type="component" value="Unassembled WGS sequence"/>
</dbReference>
<dbReference type="EC" id="2.3.2.27" evidence="2"/>
<evidence type="ECO:0000256" key="5">
    <source>
        <dbReference type="ARBA" id="ARBA00022771"/>
    </source>
</evidence>
<evidence type="ECO:0000256" key="2">
    <source>
        <dbReference type="ARBA" id="ARBA00012483"/>
    </source>
</evidence>
<evidence type="ECO:0000313" key="10">
    <source>
        <dbReference type="EMBL" id="TNV76572.1"/>
    </source>
</evidence>
<dbReference type="PROSITE" id="PS50089">
    <property type="entry name" value="ZF_RING_2"/>
    <property type="match status" value="1"/>
</dbReference>
<feature type="domain" description="RING-type" evidence="9">
    <location>
        <begin position="32"/>
        <end position="73"/>
    </location>
</feature>
<dbReference type="EMBL" id="RRYP01013335">
    <property type="protein sequence ID" value="TNV76572.1"/>
    <property type="molecule type" value="Genomic_DNA"/>
</dbReference>
<evidence type="ECO:0000256" key="7">
    <source>
        <dbReference type="ARBA" id="ARBA00022833"/>
    </source>
</evidence>
<organism evidence="10 11">
    <name type="scientific">Halteria grandinella</name>
    <dbReference type="NCBI Taxonomy" id="5974"/>
    <lineage>
        <taxon>Eukaryota</taxon>
        <taxon>Sar</taxon>
        <taxon>Alveolata</taxon>
        <taxon>Ciliophora</taxon>
        <taxon>Intramacronucleata</taxon>
        <taxon>Spirotrichea</taxon>
        <taxon>Stichotrichia</taxon>
        <taxon>Sporadotrichida</taxon>
        <taxon>Halteriidae</taxon>
        <taxon>Halteria</taxon>
    </lineage>
</organism>
<name>A0A8J8NK65_HALGN</name>
<keyword evidence="11" id="KW-1185">Reference proteome</keyword>
<dbReference type="GO" id="GO:0008270">
    <property type="term" value="F:zinc ion binding"/>
    <property type="evidence" value="ECO:0007669"/>
    <property type="project" value="UniProtKB-KW"/>
</dbReference>
<keyword evidence="7" id="KW-0862">Zinc</keyword>
<gene>
    <name evidence="10" type="ORF">FGO68_gene6099</name>
</gene>
<dbReference type="PANTHER" id="PTHR22937">
    <property type="entry name" value="E3 UBIQUITIN-PROTEIN LIGASE RNF165"/>
    <property type="match status" value="1"/>
</dbReference>
<comment type="catalytic activity">
    <reaction evidence="1">
        <text>S-ubiquitinyl-[E2 ubiquitin-conjugating enzyme]-L-cysteine + [acceptor protein]-L-lysine = [E2 ubiquitin-conjugating enzyme]-L-cysteine + N(6)-ubiquitinyl-[acceptor protein]-L-lysine.</text>
        <dbReference type="EC" id="2.3.2.27"/>
    </reaction>
</comment>
<dbReference type="InterPro" id="IPR001841">
    <property type="entry name" value="Znf_RING"/>
</dbReference>
<dbReference type="PANTHER" id="PTHR22937:SF65">
    <property type="entry name" value="E3 UBIQUITIN-PROTEIN LIGASE ARK2C"/>
    <property type="match status" value="1"/>
</dbReference>
<evidence type="ECO:0000256" key="1">
    <source>
        <dbReference type="ARBA" id="ARBA00000900"/>
    </source>
</evidence>
<keyword evidence="3" id="KW-0808">Transferase</keyword>
<evidence type="ECO:0000259" key="9">
    <source>
        <dbReference type="PROSITE" id="PS50089"/>
    </source>
</evidence>
<evidence type="ECO:0000313" key="11">
    <source>
        <dbReference type="Proteomes" id="UP000785679"/>
    </source>
</evidence>
<accession>A0A8J8NK65</accession>
<protein>
    <recommendedName>
        <fullName evidence="2">RING-type E3 ubiquitin transferase</fullName>
        <ecNumber evidence="2">2.3.2.27</ecNumber>
    </recommendedName>
</protein>
<sequence>MDDTSSQGTPAWVQRCSIISKYVKIGEEDVACAICYAAFKDGEDTSTLKCKHQFHPDCVKEWFKKKAICPVCRASARY</sequence>
<dbReference type="GO" id="GO:0061630">
    <property type="term" value="F:ubiquitin protein ligase activity"/>
    <property type="evidence" value="ECO:0007669"/>
    <property type="project" value="UniProtKB-EC"/>
</dbReference>
<evidence type="ECO:0000256" key="3">
    <source>
        <dbReference type="ARBA" id="ARBA00022679"/>
    </source>
</evidence>
<dbReference type="Pfam" id="PF13639">
    <property type="entry name" value="zf-RING_2"/>
    <property type="match status" value="1"/>
</dbReference>
<comment type="caution">
    <text evidence="10">The sequence shown here is derived from an EMBL/GenBank/DDBJ whole genome shotgun (WGS) entry which is preliminary data.</text>
</comment>
<evidence type="ECO:0000256" key="6">
    <source>
        <dbReference type="ARBA" id="ARBA00022786"/>
    </source>
</evidence>
<dbReference type="SMART" id="SM00184">
    <property type="entry name" value="RING"/>
    <property type="match status" value="1"/>
</dbReference>
<reference evidence="10" key="1">
    <citation type="submission" date="2019-06" db="EMBL/GenBank/DDBJ databases">
        <authorList>
            <person name="Zheng W."/>
        </authorList>
    </citation>
    <scope>NUCLEOTIDE SEQUENCE</scope>
    <source>
        <strain evidence="10">QDHG01</strain>
    </source>
</reference>
<evidence type="ECO:0000256" key="4">
    <source>
        <dbReference type="ARBA" id="ARBA00022723"/>
    </source>
</evidence>
<dbReference type="AlphaFoldDB" id="A0A8J8NK65"/>
<dbReference type="Gene3D" id="3.30.40.10">
    <property type="entry name" value="Zinc/RING finger domain, C3HC4 (zinc finger)"/>
    <property type="match status" value="1"/>
</dbReference>
<keyword evidence="5 8" id="KW-0863">Zinc-finger</keyword>
<dbReference type="InterPro" id="IPR045191">
    <property type="entry name" value="MBR1/2-like"/>
</dbReference>
<evidence type="ECO:0000256" key="8">
    <source>
        <dbReference type="PROSITE-ProRule" id="PRU00175"/>
    </source>
</evidence>
<proteinExistence type="predicted"/>
<keyword evidence="4" id="KW-0479">Metal-binding</keyword>
<keyword evidence="6" id="KW-0833">Ubl conjugation pathway</keyword>
<dbReference type="InterPro" id="IPR013083">
    <property type="entry name" value="Znf_RING/FYVE/PHD"/>
</dbReference>